<evidence type="ECO:0000259" key="3">
    <source>
        <dbReference type="Pfam" id="PF13559"/>
    </source>
</evidence>
<feature type="signal peptide" evidence="2">
    <location>
        <begin position="1"/>
        <end position="20"/>
    </location>
</feature>
<gene>
    <name evidence="4" type="ORF">ACFFI0_00590</name>
</gene>
<accession>A0ABV6HD13</accession>
<keyword evidence="1" id="KW-0472">Membrane</keyword>
<keyword evidence="1" id="KW-0812">Transmembrane</keyword>
<keyword evidence="1" id="KW-1133">Transmembrane helix</keyword>
<proteinExistence type="predicted"/>
<keyword evidence="2" id="KW-0732">Signal</keyword>
<dbReference type="InterPro" id="IPR025403">
    <property type="entry name" value="TgpA-like_C"/>
</dbReference>
<dbReference type="Proteomes" id="UP001589774">
    <property type="component" value="Unassembled WGS sequence"/>
</dbReference>
<evidence type="ECO:0000256" key="1">
    <source>
        <dbReference type="SAM" id="Phobius"/>
    </source>
</evidence>
<comment type="caution">
    <text evidence="4">The sequence shown here is derived from an EMBL/GenBank/DDBJ whole genome shotgun (WGS) entry which is preliminary data.</text>
</comment>
<reference evidence="4 5" key="1">
    <citation type="submission" date="2024-09" db="EMBL/GenBank/DDBJ databases">
        <authorList>
            <person name="Sun Q."/>
            <person name="Mori K."/>
        </authorList>
    </citation>
    <scope>NUCLEOTIDE SEQUENCE [LARGE SCALE GENOMIC DNA]</scope>
    <source>
        <strain evidence="4 5">CCM 7765</strain>
    </source>
</reference>
<dbReference type="EMBL" id="JBHLWO010000001">
    <property type="protein sequence ID" value="MFC0316774.1"/>
    <property type="molecule type" value="Genomic_DNA"/>
</dbReference>
<feature type="chain" id="PRO_5047341489" evidence="2">
    <location>
        <begin position="21"/>
        <end position="244"/>
    </location>
</feature>
<feature type="transmembrane region" description="Helical" evidence="1">
    <location>
        <begin position="101"/>
        <end position="127"/>
    </location>
</feature>
<protein>
    <submittedName>
        <fullName evidence="4">DUF4129 domain-containing protein</fullName>
    </submittedName>
</protein>
<keyword evidence="5" id="KW-1185">Reference proteome</keyword>
<feature type="domain" description="Protein-glutamine gamma-glutamyltransferase-like C-terminal" evidence="3">
    <location>
        <begin position="171"/>
        <end position="235"/>
    </location>
</feature>
<organism evidence="4 5">
    <name type="scientific">Olivibacter oleidegradans</name>
    <dbReference type="NCBI Taxonomy" id="760123"/>
    <lineage>
        <taxon>Bacteria</taxon>
        <taxon>Pseudomonadati</taxon>
        <taxon>Bacteroidota</taxon>
        <taxon>Sphingobacteriia</taxon>
        <taxon>Sphingobacteriales</taxon>
        <taxon>Sphingobacteriaceae</taxon>
        <taxon>Olivibacter</taxon>
    </lineage>
</organism>
<evidence type="ECO:0000256" key="2">
    <source>
        <dbReference type="SAM" id="SignalP"/>
    </source>
</evidence>
<evidence type="ECO:0000313" key="5">
    <source>
        <dbReference type="Proteomes" id="UP001589774"/>
    </source>
</evidence>
<name>A0ABV6HD13_9SPHI</name>
<sequence>MHRICLFLLCLLSFIRPLQAVSIDAALSKGQDKQKQINIDTGKIILRSFDAAKLASYKEDAAFKYEEEQVPVGWWQHFKQWLYNQLARIFSNGQSGSTFKWLFIILGSAALLFLVYKIAGMDILYIFGRRNRVSGASSIAEEEDIHQIDFEMELQTAITNKNFRQAVRLSYLQLLKELTDRALIDWQPGKTNQIYVQELGNRPFSNDFRNLTGLFEKVWYGAFPVRENDFFDFRRSFAKLKDRI</sequence>
<dbReference type="Pfam" id="PF13559">
    <property type="entry name" value="DUF4129"/>
    <property type="match status" value="1"/>
</dbReference>
<evidence type="ECO:0000313" key="4">
    <source>
        <dbReference type="EMBL" id="MFC0316774.1"/>
    </source>
</evidence>
<dbReference type="RefSeq" id="WP_013664015.1">
    <property type="nucleotide sequence ID" value="NZ_JBHLWO010000001.1"/>
</dbReference>